<feature type="transmembrane region" description="Helical" evidence="1">
    <location>
        <begin position="193"/>
        <end position="213"/>
    </location>
</feature>
<keyword evidence="1" id="KW-1133">Transmembrane helix</keyword>
<evidence type="ECO:0000313" key="4">
    <source>
        <dbReference type="Proteomes" id="UP000244335"/>
    </source>
</evidence>
<gene>
    <name evidence="3" type="ORF">DC430_07065</name>
</gene>
<evidence type="ECO:0000259" key="2">
    <source>
        <dbReference type="Pfam" id="PF05227"/>
    </source>
</evidence>
<accession>A0AA92C3W9</accession>
<dbReference type="InterPro" id="IPR007891">
    <property type="entry name" value="CHASE3"/>
</dbReference>
<keyword evidence="1" id="KW-0812">Transmembrane</keyword>
<sequence>MCDWSLTSLRHKYLTFPTLLRSIPVGVVLAAGILATSWTHDLLSDHYDMVVHTYEAIDTTKDVLIALDDAETGQRGYLVSGDKRYLAPYEKAMERLHLLQNDLMTRISDNSGQVARVKALDTLIEKKLEELKHSISIYDDVGADAARTNEIGYMAVGTMDRIRDIIGEITVTEHTLLDTRHAEVEADEFRIRVVAIIVGLASFLTRAGVEMYLARRYRLIRS</sequence>
<dbReference type="CDD" id="cd19410">
    <property type="entry name" value="HK9-like_sensor"/>
    <property type="match status" value="1"/>
</dbReference>
<evidence type="ECO:0000313" key="3">
    <source>
        <dbReference type="EMBL" id="PVE54993.1"/>
    </source>
</evidence>
<dbReference type="AlphaFoldDB" id="A0AA92C3W9"/>
<name>A0AA92C3W9_RHIRH</name>
<reference evidence="3 4" key="1">
    <citation type="submission" date="2018-04" db="EMBL/GenBank/DDBJ databases">
        <authorList>
            <person name="Hagen T."/>
        </authorList>
    </citation>
    <scope>NUCLEOTIDE SEQUENCE [LARGE SCALE GENOMIC DNA]</scope>
    <source>
        <strain evidence="3 4">TPD7009</strain>
    </source>
</reference>
<dbReference type="RefSeq" id="WP_116492756.1">
    <property type="nucleotide sequence ID" value="NZ_QDFR01000002.1"/>
</dbReference>
<organism evidence="3 4">
    <name type="scientific">Rhizobium rhizogenes</name>
    <name type="common">Agrobacterium rhizogenes</name>
    <dbReference type="NCBI Taxonomy" id="359"/>
    <lineage>
        <taxon>Bacteria</taxon>
        <taxon>Pseudomonadati</taxon>
        <taxon>Pseudomonadota</taxon>
        <taxon>Alphaproteobacteria</taxon>
        <taxon>Hyphomicrobiales</taxon>
        <taxon>Rhizobiaceae</taxon>
        <taxon>Rhizobium/Agrobacterium group</taxon>
        <taxon>Rhizobium</taxon>
    </lineage>
</organism>
<dbReference type="Proteomes" id="UP000244335">
    <property type="component" value="Unassembled WGS sequence"/>
</dbReference>
<dbReference type="Pfam" id="PF05227">
    <property type="entry name" value="CHASE3"/>
    <property type="match status" value="1"/>
</dbReference>
<comment type="caution">
    <text evidence="3">The sequence shown here is derived from an EMBL/GenBank/DDBJ whole genome shotgun (WGS) entry which is preliminary data.</text>
</comment>
<proteinExistence type="predicted"/>
<evidence type="ECO:0000256" key="1">
    <source>
        <dbReference type="SAM" id="Phobius"/>
    </source>
</evidence>
<protein>
    <recommendedName>
        <fullName evidence="2">CHASE3 domain-containing protein</fullName>
    </recommendedName>
</protein>
<feature type="domain" description="CHASE3" evidence="2">
    <location>
        <begin position="49"/>
        <end position="183"/>
    </location>
</feature>
<dbReference type="EMBL" id="QDFR01000002">
    <property type="protein sequence ID" value="PVE54993.1"/>
    <property type="molecule type" value="Genomic_DNA"/>
</dbReference>
<keyword evidence="1" id="KW-0472">Membrane</keyword>